<accession>A0A2V2YVC3</accession>
<keyword evidence="1" id="KW-0472">Membrane</keyword>
<keyword evidence="1" id="KW-0812">Transmembrane</keyword>
<organism evidence="2 3">
    <name type="scientific">Paenibacillus cellulosilyticus</name>
    <dbReference type="NCBI Taxonomy" id="375489"/>
    <lineage>
        <taxon>Bacteria</taxon>
        <taxon>Bacillati</taxon>
        <taxon>Bacillota</taxon>
        <taxon>Bacilli</taxon>
        <taxon>Bacillales</taxon>
        <taxon>Paenibacillaceae</taxon>
        <taxon>Paenibacillus</taxon>
    </lineage>
</organism>
<evidence type="ECO:0000256" key="1">
    <source>
        <dbReference type="SAM" id="Phobius"/>
    </source>
</evidence>
<gene>
    <name evidence="2" type="ORF">DFQ01_10532</name>
</gene>
<feature type="transmembrane region" description="Helical" evidence="1">
    <location>
        <begin position="123"/>
        <end position="142"/>
    </location>
</feature>
<name>A0A2V2YVC3_9BACL</name>
<keyword evidence="3" id="KW-1185">Reference proteome</keyword>
<dbReference type="Proteomes" id="UP000246635">
    <property type="component" value="Unassembled WGS sequence"/>
</dbReference>
<evidence type="ECO:0000313" key="2">
    <source>
        <dbReference type="EMBL" id="PWW05049.1"/>
    </source>
</evidence>
<sequence length="187" mass="21773">MFLVLSLAFVMYNRFLENRNSSDFDNMLHDYHGRVEGKITNGVIPTAEIQSFYKEHKRILRFVYVPKTKDLTNEYVYPEDTEASGLDMQPYISFPGLMDLTGAQREVRIALNREALFSPLPRVSLAAAMVSLSVYWILYALWSILNAHRMGRLNVLWVVLFFSLNIVAYLLFILIDKIRMVRLKEVI</sequence>
<reference evidence="2 3" key="1">
    <citation type="submission" date="2018-05" db="EMBL/GenBank/DDBJ databases">
        <title>Genomic Encyclopedia of Type Strains, Phase III (KMG-III): the genomes of soil and plant-associated and newly described type strains.</title>
        <authorList>
            <person name="Whitman W."/>
        </authorList>
    </citation>
    <scope>NUCLEOTIDE SEQUENCE [LARGE SCALE GENOMIC DNA]</scope>
    <source>
        <strain evidence="2 3">CECT 5696</strain>
    </source>
</reference>
<dbReference type="EMBL" id="QGTQ01000005">
    <property type="protein sequence ID" value="PWW05049.1"/>
    <property type="molecule type" value="Genomic_DNA"/>
</dbReference>
<dbReference type="AlphaFoldDB" id="A0A2V2YVC3"/>
<evidence type="ECO:0000313" key="3">
    <source>
        <dbReference type="Proteomes" id="UP000246635"/>
    </source>
</evidence>
<keyword evidence="1" id="KW-1133">Transmembrane helix</keyword>
<feature type="transmembrane region" description="Helical" evidence="1">
    <location>
        <begin position="154"/>
        <end position="175"/>
    </location>
</feature>
<comment type="caution">
    <text evidence="2">The sequence shown here is derived from an EMBL/GenBank/DDBJ whole genome shotgun (WGS) entry which is preliminary data.</text>
</comment>
<proteinExistence type="predicted"/>
<protein>
    <submittedName>
        <fullName evidence="2">Uncharacterized protein</fullName>
    </submittedName>
</protein>